<keyword evidence="2" id="KW-1185">Reference proteome</keyword>
<proteinExistence type="predicted"/>
<evidence type="ECO:0000313" key="1">
    <source>
        <dbReference type="EMBL" id="SBT08619.1"/>
    </source>
</evidence>
<reference evidence="1 2" key="1">
    <citation type="submission" date="2016-06" db="EMBL/GenBank/DDBJ databases">
        <authorList>
            <person name="Kjaerup R.B."/>
            <person name="Dalgaard T.S."/>
            <person name="Juul-Madsen H.R."/>
        </authorList>
    </citation>
    <scope>NUCLEOTIDE SEQUENCE [LARGE SCALE GENOMIC DNA]</scope>
    <source>
        <strain evidence="1">3</strain>
    </source>
</reference>
<dbReference type="Proteomes" id="UP000199169">
    <property type="component" value="Unassembled WGS sequence"/>
</dbReference>
<dbReference type="AlphaFoldDB" id="A0A1A8XU73"/>
<evidence type="ECO:0000313" key="2">
    <source>
        <dbReference type="Proteomes" id="UP000199169"/>
    </source>
</evidence>
<name>A0A1A8XU73_9PROT</name>
<sequence>MERVKRYVRKVTRCQINGSDQDCEDTETACERCTDIVLLVTTGLVKDSEVAHKRHRDSNRDDRNEYADAKKKAYRHNFFHRVRVCCGFRRSATLVFDILKAHKGE</sequence>
<gene>
    <name evidence="1" type="ORF">ACCAA_60009</name>
</gene>
<organism evidence="1 2">
    <name type="scientific">Candidatus Accumulibacter aalborgensis</name>
    <dbReference type="NCBI Taxonomy" id="1860102"/>
    <lineage>
        <taxon>Bacteria</taxon>
        <taxon>Pseudomonadati</taxon>
        <taxon>Pseudomonadota</taxon>
        <taxon>Betaproteobacteria</taxon>
        <taxon>Candidatus Accumulibacter</taxon>
    </lineage>
</organism>
<dbReference type="EMBL" id="FLQX01000138">
    <property type="protein sequence ID" value="SBT08619.1"/>
    <property type="molecule type" value="Genomic_DNA"/>
</dbReference>
<protein>
    <submittedName>
        <fullName evidence="1">Uncharacterized protein</fullName>
    </submittedName>
</protein>
<accession>A0A1A8XU73</accession>